<evidence type="ECO:0000313" key="8">
    <source>
        <dbReference type="Proteomes" id="UP000764045"/>
    </source>
</evidence>
<accession>A0A938WMX5</accession>
<dbReference type="PANTHER" id="PTHR42852">
    <property type="entry name" value="THIOL:DISULFIDE INTERCHANGE PROTEIN DSBE"/>
    <property type="match status" value="1"/>
</dbReference>
<keyword evidence="8" id="KW-1185">Reference proteome</keyword>
<keyword evidence="5" id="KW-0732">Signal</keyword>
<evidence type="ECO:0000256" key="2">
    <source>
        <dbReference type="ARBA" id="ARBA00022748"/>
    </source>
</evidence>
<dbReference type="Pfam" id="PF13905">
    <property type="entry name" value="Thioredoxin_8"/>
    <property type="match status" value="1"/>
</dbReference>
<keyword evidence="4" id="KW-0676">Redox-active center</keyword>
<dbReference type="PROSITE" id="PS51352">
    <property type="entry name" value="THIOREDOXIN_2"/>
    <property type="match status" value="1"/>
</dbReference>
<evidence type="ECO:0000259" key="6">
    <source>
        <dbReference type="PROSITE" id="PS51352"/>
    </source>
</evidence>
<dbReference type="GO" id="GO:0030313">
    <property type="term" value="C:cell envelope"/>
    <property type="evidence" value="ECO:0007669"/>
    <property type="project" value="UniProtKB-SubCell"/>
</dbReference>
<dbReference type="Proteomes" id="UP000764045">
    <property type="component" value="Unassembled WGS sequence"/>
</dbReference>
<keyword evidence="2" id="KW-0201">Cytochrome c-type biogenesis</keyword>
<dbReference type="AlphaFoldDB" id="A0A938WMX5"/>
<proteinExistence type="predicted"/>
<dbReference type="InterPro" id="IPR050553">
    <property type="entry name" value="Thioredoxin_ResA/DsbE_sf"/>
</dbReference>
<dbReference type="EMBL" id="JACJJL010000014">
    <property type="protein sequence ID" value="MBM6661942.1"/>
    <property type="molecule type" value="Genomic_DNA"/>
</dbReference>
<feature type="chain" id="PRO_5037312458" evidence="5">
    <location>
        <begin position="25"/>
        <end position="630"/>
    </location>
</feature>
<evidence type="ECO:0000256" key="4">
    <source>
        <dbReference type="ARBA" id="ARBA00023284"/>
    </source>
</evidence>
<comment type="subcellular location">
    <subcellularLocation>
        <location evidence="1">Cell envelope</location>
    </subcellularLocation>
</comment>
<dbReference type="SUPFAM" id="SSF52833">
    <property type="entry name" value="Thioredoxin-like"/>
    <property type="match status" value="1"/>
</dbReference>
<evidence type="ECO:0000313" key="7">
    <source>
        <dbReference type="EMBL" id="MBM6661942.1"/>
    </source>
</evidence>
<dbReference type="InterPro" id="IPR012336">
    <property type="entry name" value="Thioredoxin-like_fold"/>
</dbReference>
<sequence length="630" mass="71839">MKSNNFYKTMAVAAAALCTLSAMAKRPRVIDNPECMANSTDNTLTVTRIELSDTATVVSFHAKYKPGWWIRLSRSTVLVDDAGRRYATRCGIGIGLSKRFTMPKSGEADFKVSFNPLPLSTRYIDMIEGPNDYKIWGIHERGEKPLGKDATAITPDTALQIADEAAFFRRGTGVVRGRFAGKHPTIINHYGYNAIMHTETPKVFEVAYDGTFTATLPVECPTLDYLNNDNSKYYFYLCAGDTIDVTINEDNTVSYADGTRHQRLLTLLSNYSPDMSLDYHHMNTLADSLTFADYSKAIVSGTEQRMAFANYLIGKYGLDTEEAHLLRTITRMRCCMFISWFKENDTDTTATSNMNPANYAFMRHMGLEDLTCFSLPFELYFLQNRYEYCKPIAYKRIPGKPANRLEWADDSRRMAIDEAIFGLGHPSKLLQLIWLNEEYYTRAVYDKDPERGSTLIDSRRQLLVSPFLRERLDSLQRRLDSRAKATYALPNGRAADAFNAIVKPYRGKTVIVDFWATTCGPCVAEIEASRRLRDSIAAMPGVELVFITNERQTSDKSYKEFTAKYLNGEESYRIPYDDWLRFMALFKFNGIPHKEIVTPDGLIANMEPPQLYHGEYALREIKRMARELRK</sequence>
<evidence type="ECO:0000256" key="1">
    <source>
        <dbReference type="ARBA" id="ARBA00004196"/>
    </source>
</evidence>
<reference evidence="7 8" key="1">
    <citation type="journal article" date="2021" name="Sci. Rep.">
        <title>The distribution of antibiotic resistance genes in chicken gut microbiota commensals.</title>
        <authorList>
            <person name="Juricova H."/>
            <person name="Matiasovicova J."/>
            <person name="Kubasova T."/>
            <person name="Cejkova D."/>
            <person name="Rychlik I."/>
        </authorList>
    </citation>
    <scope>NUCLEOTIDE SEQUENCE [LARGE SCALE GENOMIC DNA]</scope>
    <source>
        <strain evidence="7 8">An819</strain>
    </source>
</reference>
<feature type="domain" description="Thioredoxin" evidence="6">
    <location>
        <begin position="483"/>
        <end position="630"/>
    </location>
</feature>
<gene>
    <name evidence="7" type="ORF">H6B30_09320</name>
</gene>
<keyword evidence="3" id="KW-1015">Disulfide bond</keyword>
<dbReference type="CDD" id="cd02966">
    <property type="entry name" value="TlpA_like_family"/>
    <property type="match status" value="1"/>
</dbReference>
<dbReference type="InterPro" id="IPR036249">
    <property type="entry name" value="Thioredoxin-like_sf"/>
</dbReference>
<feature type="signal peptide" evidence="5">
    <location>
        <begin position="1"/>
        <end position="24"/>
    </location>
</feature>
<evidence type="ECO:0000256" key="5">
    <source>
        <dbReference type="SAM" id="SignalP"/>
    </source>
</evidence>
<dbReference type="PANTHER" id="PTHR42852:SF6">
    <property type="entry name" value="THIOL:DISULFIDE INTERCHANGE PROTEIN DSBE"/>
    <property type="match status" value="1"/>
</dbReference>
<dbReference type="Gene3D" id="3.40.30.10">
    <property type="entry name" value="Glutaredoxin"/>
    <property type="match status" value="1"/>
</dbReference>
<dbReference type="InterPro" id="IPR013766">
    <property type="entry name" value="Thioredoxin_domain"/>
</dbReference>
<name>A0A938WMX5_9BACT</name>
<protein>
    <submittedName>
        <fullName evidence="7">TlpA family protein disulfide reductase</fullName>
    </submittedName>
</protein>
<organism evidence="7 8">
    <name type="scientific">Marseilla massiliensis</name>
    <dbReference type="NCBI Taxonomy" id="1841864"/>
    <lineage>
        <taxon>Bacteria</taxon>
        <taxon>Pseudomonadati</taxon>
        <taxon>Bacteroidota</taxon>
        <taxon>Bacteroidia</taxon>
        <taxon>Bacteroidales</taxon>
        <taxon>Prevotellaceae</taxon>
        <taxon>Marseilla</taxon>
    </lineage>
</organism>
<dbReference type="RefSeq" id="WP_205109885.1">
    <property type="nucleotide sequence ID" value="NZ_JACJJL010000014.1"/>
</dbReference>
<evidence type="ECO:0000256" key="3">
    <source>
        <dbReference type="ARBA" id="ARBA00023157"/>
    </source>
</evidence>
<comment type="caution">
    <text evidence="7">The sequence shown here is derived from an EMBL/GenBank/DDBJ whole genome shotgun (WGS) entry which is preliminary data.</text>
</comment>
<dbReference type="GO" id="GO:0017004">
    <property type="term" value="P:cytochrome complex assembly"/>
    <property type="evidence" value="ECO:0007669"/>
    <property type="project" value="UniProtKB-KW"/>
</dbReference>